<keyword evidence="2" id="KW-0067">ATP-binding</keyword>
<dbReference type="GO" id="GO:0003676">
    <property type="term" value="F:nucleic acid binding"/>
    <property type="evidence" value="ECO:0007669"/>
    <property type="project" value="InterPro"/>
</dbReference>
<protein>
    <submittedName>
        <fullName evidence="5">DEAD/DEAH box helicase</fullName>
    </submittedName>
</protein>
<dbReference type="InterPro" id="IPR055227">
    <property type="entry name" value="HRQ1_WHD"/>
</dbReference>
<dbReference type="InterPro" id="IPR018973">
    <property type="entry name" value="MZB"/>
</dbReference>
<name>A0A8F5VN56_METHU</name>
<dbReference type="PANTHER" id="PTHR47957:SF3">
    <property type="entry name" value="ATP-DEPENDENT HELICASE HRQ1"/>
    <property type="match status" value="1"/>
</dbReference>
<evidence type="ECO:0000259" key="3">
    <source>
        <dbReference type="PROSITE" id="PS51192"/>
    </source>
</evidence>
<proteinExistence type="predicted"/>
<dbReference type="SMART" id="SM00487">
    <property type="entry name" value="DEXDc"/>
    <property type="match status" value="1"/>
</dbReference>
<evidence type="ECO:0000256" key="2">
    <source>
        <dbReference type="ARBA" id="ARBA00022840"/>
    </source>
</evidence>
<dbReference type="GO" id="GO:0036297">
    <property type="term" value="P:interstrand cross-link repair"/>
    <property type="evidence" value="ECO:0007669"/>
    <property type="project" value="TreeGrafter"/>
</dbReference>
<keyword evidence="5" id="KW-0378">Hydrolase</keyword>
<dbReference type="PANTHER" id="PTHR47957">
    <property type="entry name" value="ATP-DEPENDENT HELICASE HRQ1"/>
    <property type="match status" value="1"/>
</dbReference>
<dbReference type="InterPro" id="IPR011545">
    <property type="entry name" value="DEAD/DEAH_box_helicase_dom"/>
</dbReference>
<dbReference type="Pfam" id="PF00271">
    <property type="entry name" value="Helicase_C"/>
    <property type="match status" value="1"/>
</dbReference>
<dbReference type="InterPro" id="IPR014001">
    <property type="entry name" value="Helicase_ATP-bd"/>
</dbReference>
<dbReference type="EMBL" id="CP077107">
    <property type="protein sequence ID" value="QXO95869.1"/>
    <property type="molecule type" value="Genomic_DNA"/>
</dbReference>
<dbReference type="PROSITE" id="PS51192">
    <property type="entry name" value="HELICASE_ATP_BIND_1"/>
    <property type="match status" value="1"/>
</dbReference>
<organism evidence="5 6">
    <name type="scientific">Methanospirillum hungatei</name>
    <dbReference type="NCBI Taxonomy" id="2203"/>
    <lineage>
        <taxon>Archaea</taxon>
        <taxon>Methanobacteriati</taxon>
        <taxon>Methanobacteriota</taxon>
        <taxon>Stenosarchaea group</taxon>
        <taxon>Methanomicrobia</taxon>
        <taxon>Methanomicrobiales</taxon>
        <taxon>Methanospirillaceae</taxon>
        <taxon>Methanospirillum</taxon>
    </lineage>
</organism>
<keyword evidence="5" id="KW-0347">Helicase</keyword>
<evidence type="ECO:0000256" key="1">
    <source>
        <dbReference type="ARBA" id="ARBA00022741"/>
    </source>
</evidence>
<sequence length="831" mass="94698">MPSLPGSPNHNSQKNALNIRNSNNISGALEILEKLHQEKPENITIILHLVETLIALGGEHNLTLAEKYLNKTGFFGQNQQNNNSITNFVQKIKKNSNIIYQVKEFKAKEAKYGVLNRQLPNVLSEYLKKKEIRLYTHQCESINQIRNGKNIILTSATASGKTLAFNLPIIEKLIENSQVRALYLYPTKALSQDQLKALQELESAIQIPIQVDRYDYDTLKSERANIRSNSRIVISNPYMLHRVLPHHNQWSSFFKNLHYVVIDEAHYYRGVFGSNVAYVIRRLKRIARLYGAKPQFILLSATIGNAEEFGTKLIGESIQPITIDGSARGEKTCILLSNIKTKMYRTAVHLLVELVQNNISTICFVRRRRMADQLGKWIIDDLEKKGKSYKNRVRAYHAGYTVKDRKEIENDLKKGNISVCIASNALELGIDIGSLDGAVLTGYPGSIMSFWQQAGRSGRRNKPSLAIMICHDNALEQFFLTHPEDFFTKKPEDAVIDLNNKKIFCGHLLCASDEYPITSNDNTFFGDKLKENIESLLIEDKLKVFDNNRYKYFGIHGEIQREVELKSIPSSSYKIMKGDKILETLTTEQAYREAHEGAIITHMGESFMVSKLDLDAHTAFVESIPKNITNYTQSQKYTNIHHTQILNSFSLGSLECNFGEVTVENNYYKYKTFNDNQEVIEENDLHLPPIFFESKGFWFDIPQKIIQNILENCSEPLESALEGTKNILKIVTPYFLLCDPHDIDIHIDYEDRQIFTLYDEYSGGIGISERMNSVFPKLIEIAIKIIKNCPCNNGCPSCVCSSINSDNAVDKSMTTNFLELLQQLLNQEQSL</sequence>
<keyword evidence="1" id="KW-0547">Nucleotide-binding</keyword>
<feature type="domain" description="Helicase C-terminal" evidence="4">
    <location>
        <begin position="346"/>
        <end position="523"/>
    </location>
</feature>
<accession>A0A8F5VN56</accession>
<dbReference type="GO" id="GO:0006289">
    <property type="term" value="P:nucleotide-excision repair"/>
    <property type="evidence" value="ECO:0007669"/>
    <property type="project" value="TreeGrafter"/>
</dbReference>
<dbReference type="OrthoDB" id="36796at2157"/>
<dbReference type="Pfam" id="PF09369">
    <property type="entry name" value="MZB"/>
    <property type="match status" value="1"/>
</dbReference>
<dbReference type="CDD" id="cd17923">
    <property type="entry name" value="DEXHc_Hrq1-like"/>
    <property type="match status" value="1"/>
</dbReference>
<dbReference type="Pfam" id="PF22982">
    <property type="entry name" value="WHD_HRQ1"/>
    <property type="match status" value="1"/>
</dbReference>
<dbReference type="Pfam" id="PF00270">
    <property type="entry name" value="DEAD"/>
    <property type="match status" value="1"/>
</dbReference>
<dbReference type="InterPro" id="IPR001650">
    <property type="entry name" value="Helicase_C-like"/>
</dbReference>
<dbReference type="SMART" id="SM00490">
    <property type="entry name" value="HELICc"/>
    <property type="match status" value="1"/>
</dbReference>
<dbReference type="CDD" id="cd18797">
    <property type="entry name" value="SF2_C_Hrq"/>
    <property type="match status" value="1"/>
</dbReference>
<feature type="domain" description="Helicase ATP-binding" evidence="3">
    <location>
        <begin position="142"/>
        <end position="321"/>
    </location>
</feature>
<dbReference type="GO" id="GO:0005524">
    <property type="term" value="F:ATP binding"/>
    <property type="evidence" value="ECO:0007669"/>
    <property type="project" value="UniProtKB-KW"/>
</dbReference>
<reference evidence="5 6" key="1">
    <citation type="submission" date="2021-06" db="EMBL/GenBank/DDBJ databases">
        <title>Complete genome sequence of the secondary alcohol utilizing methanogen Methanospirillum hungatei strain GP1.</title>
        <authorList>
            <person name="Day L.A."/>
            <person name="Costa K.C."/>
        </authorList>
    </citation>
    <scope>NUCLEOTIDE SEQUENCE [LARGE SCALE GENOMIC DNA]</scope>
    <source>
        <strain evidence="5 6">GP1</strain>
    </source>
</reference>
<evidence type="ECO:0000313" key="5">
    <source>
        <dbReference type="EMBL" id="QXO95869.1"/>
    </source>
</evidence>
<dbReference type="Proteomes" id="UP000694228">
    <property type="component" value="Chromosome"/>
</dbReference>
<dbReference type="AlphaFoldDB" id="A0A8F5VN56"/>
<dbReference type="GO" id="GO:0043138">
    <property type="term" value="F:3'-5' DNA helicase activity"/>
    <property type="evidence" value="ECO:0007669"/>
    <property type="project" value="TreeGrafter"/>
</dbReference>
<gene>
    <name evidence="5" type="ORF">KSK55_05620</name>
</gene>
<evidence type="ECO:0000259" key="4">
    <source>
        <dbReference type="PROSITE" id="PS51194"/>
    </source>
</evidence>
<evidence type="ECO:0000313" key="6">
    <source>
        <dbReference type="Proteomes" id="UP000694228"/>
    </source>
</evidence>
<dbReference type="PROSITE" id="PS51194">
    <property type="entry name" value="HELICASE_CTER"/>
    <property type="match status" value="1"/>
</dbReference>